<evidence type="ECO:0000256" key="4">
    <source>
        <dbReference type="ARBA" id="ARBA00022737"/>
    </source>
</evidence>
<dbReference type="CDD" id="cd03216">
    <property type="entry name" value="ABC_Carb_Monos_I"/>
    <property type="match status" value="1"/>
</dbReference>
<evidence type="ECO:0000256" key="8">
    <source>
        <dbReference type="ARBA" id="ARBA00023136"/>
    </source>
</evidence>
<organism evidence="10 11">
    <name type="scientific">Bifidobacterium kimbladii</name>
    <dbReference type="NCBI Taxonomy" id="1293826"/>
    <lineage>
        <taxon>Bacteria</taxon>
        <taxon>Bacillati</taxon>
        <taxon>Actinomycetota</taxon>
        <taxon>Actinomycetes</taxon>
        <taxon>Bifidobacteriales</taxon>
        <taxon>Bifidobacteriaceae</taxon>
        <taxon>Bifidobacterium</taxon>
    </lineage>
</organism>
<evidence type="ECO:0000256" key="5">
    <source>
        <dbReference type="ARBA" id="ARBA00022741"/>
    </source>
</evidence>
<dbReference type="Proteomes" id="UP001529481">
    <property type="component" value="Unassembled WGS sequence"/>
</dbReference>
<dbReference type="RefSeq" id="WP_313838607.1">
    <property type="nucleotide sequence ID" value="NZ_JASTZZ010000001.1"/>
</dbReference>
<evidence type="ECO:0000313" key="10">
    <source>
        <dbReference type="EMBL" id="MDT7509119.1"/>
    </source>
</evidence>
<protein>
    <submittedName>
        <fullName evidence="10">Sugar ABC transporter ATP-binding protein</fullName>
    </submittedName>
</protein>
<evidence type="ECO:0000259" key="9">
    <source>
        <dbReference type="PROSITE" id="PS50893"/>
    </source>
</evidence>
<evidence type="ECO:0000256" key="1">
    <source>
        <dbReference type="ARBA" id="ARBA00022448"/>
    </source>
</evidence>
<keyword evidence="2" id="KW-1003">Cell membrane</keyword>
<dbReference type="SUPFAM" id="SSF52540">
    <property type="entry name" value="P-loop containing nucleoside triphosphate hydrolases"/>
    <property type="match status" value="2"/>
</dbReference>
<accession>A0ABU3KFA3</accession>
<dbReference type="InterPro" id="IPR017871">
    <property type="entry name" value="ABC_transporter-like_CS"/>
</dbReference>
<dbReference type="Gene3D" id="3.40.50.300">
    <property type="entry name" value="P-loop containing nucleotide triphosphate hydrolases"/>
    <property type="match status" value="2"/>
</dbReference>
<dbReference type="GO" id="GO:0005524">
    <property type="term" value="F:ATP binding"/>
    <property type="evidence" value="ECO:0007669"/>
    <property type="project" value="UniProtKB-KW"/>
</dbReference>
<dbReference type="InterPro" id="IPR027417">
    <property type="entry name" value="P-loop_NTPase"/>
</dbReference>
<dbReference type="PANTHER" id="PTHR43790:SF3">
    <property type="entry name" value="D-ALLOSE IMPORT ATP-BINDING PROTEIN ALSA-RELATED"/>
    <property type="match status" value="1"/>
</dbReference>
<dbReference type="SMART" id="SM00382">
    <property type="entry name" value="AAA"/>
    <property type="match status" value="2"/>
</dbReference>
<feature type="domain" description="ABC transporter" evidence="9">
    <location>
        <begin position="256"/>
        <end position="499"/>
    </location>
</feature>
<dbReference type="PANTHER" id="PTHR43790">
    <property type="entry name" value="CARBOHYDRATE TRANSPORT ATP-BINDING PROTEIN MG119-RELATED"/>
    <property type="match status" value="1"/>
</dbReference>
<dbReference type="InterPro" id="IPR050107">
    <property type="entry name" value="ABC_carbohydrate_import_ATPase"/>
</dbReference>
<dbReference type="InterPro" id="IPR003593">
    <property type="entry name" value="AAA+_ATPase"/>
</dbReference>
<dbReference type="InterPro" id="IPR003439">
    <property type="entry name" value="ABC_transporter-like_ATP-bd"/>
</dbReference>
<dbReference type="CDD" id="cd03215">
    <property type="entry name" value="ABC_Carb_Monos_II"/>
    <property type="match status" value="1"/>
</dbReference>
<gene>
    <name evidence="10" type="ORF">QRX41_03125</name>
</gene>
<keyword evidence="8" id="KW-0472">Membrane</keyword>
<keyword evidence="1" id="KW-0813">Transport</keyword>
<dbReference type="EMBL" id="JASTZZ010000001">
    <property type="protein sequence ID" value="MDT7509119.1"/>
    <property type="molecule type" value="Genomic_DNA"/>
</dbReference>
<evidence type="ECO:0000256" key="2">
    <source>
        <dbReference type="ARBA" id="ARBA00022475"/>
    </source>
</evidence>
<keyword evidence="4" id="KW-0677">Repeat</keyword>
<evidence type="ECO:0000256" key="7">
    <source>
        <dbReference type="ARBA" id="ARBA00022967"/>
    </source>
</evidence>
<reference evidence="11" key="1">
    <citation type="submission" date="2023-07" db="EMBL/GenBank/DDBJ databases">
        <title>Bifidobacterium spp. in honeybee.</title>
        <authorList>
            <person name="Olofsson T."/>
        </authorList>
    </citation>
    <scope>NUCLEOTIDE SEQUENCE [LARGE SCALE GENOMIC DNA]</scope>
    <source>
        <strain evidence="11">H1HS16N</strain>
    </source>
</reference>
<keyword evidence="6 10" id="KW-0067">ATP-binding</keyword>
<keyword evidence="11" id="KW-1185">Reference proteome</keyword>
<evidence type="ECO:0000256" key="6">
    <source>
        <dbReference type="ARBA" id="ARBA00022840"/>
    </source>
</evidence>
<keyword evidence="5" id="KW-0547">Nucleotide-binding</keyword>
<name>A0ABU3KFA3_9BIFI</name>
<keyword evidence="7" id="KW-1278">Translocase</keyword>
<dbReference type="PROSITE" id="PS50893">
    <property type="entry name" value="ABC_TRANSPORTER_2"/>
    <property type="match status" value="2"/>
</dbReference>
<evidence type="ECO:0000256" key="3">
    <source>
        <dbReference type="ARBA" id="ARBA00022597"/>
    </source>
</evidence>
<evidence type="ECO:0000313" key="11">
    <source>
        <dbReference type="Proteomes" id="UP001529481"/>
    </source>
</evidence>
<keyword evidence="3" id="KW-0762">Sugar transport</keyword>
<feature type="domain" description="ABC transporter" evidence="9">
    <location>
        <begin position="9"/>
        <end position="245"/>
    </location>
</feature>
<sequence>MSENKAALLELRNICKSFSGVTVLDNVSLNLYDHEVLALMGENGAGKSTLMNILSGNLSLDSGSIAIESKPVEIRTPKQATDQGIAIIHQELNVVPTMTVAENLALGQEPKTRYGLIDKKRLKDEAKSKLEVIKADIDPNTELGKLGVGEQQMVEIAKALAQKARILILDEPTASLSKAESEQLFTLISTLRDEGTGLIYISHRMEEVWRLADRITVLRDGQTVLTDELSHVDQSQVVSKMVGRKVEKLYEHDARQKGAEVLKVENLRIKEDDQPVSFSVHAGEVVGMSGLVGAGRTEMARAIIGADRCASISVQLQGNKVLFHSPKSAINHGVAYLPESRKTQSIFPVMSVEENIAISSLDQFQYMHLLRKGKMRASVRNIMQEVNIDQTMEHTEINNLSGGNQQKAVLARWLLKQSDLLILDEPTRGVDVGAKQEIYGLINSLAKAGKAILMISSDLPEVLGVSDRILVVRQNEVVANIPATEATEENVMSYATGVSKPQLLH</sequence>
<comment type="caution">
    <text evidence="10">The sequence shown here is derived from an EMBL/GenBank/DDBJ whole genome shotgun (WGS) entry which is preliminary data.</text>
</comment>
<proteinExistence type="predicted"/>
<dbReference type="PROSITE" id="PS00211">
    <property type="entry name" value="ABC_TRANSPORTER_1"/>
    <property type="match status" value="1"/>
</dbReference>
<dbReference type="Pfam" id="PF00005">
    <property type="entry name" value="ABC_tran"/>
    <property type="match status" value="2"/>
</dbReference>